<dbReference type="InterPro" id="IPR036961">
    <property type="entry name" value="Kinesin_motor_dom_sf"/>
</dbReference>
<dbReference type="GO" id="GO:0003777">
    <property type="term" value="F:microtubule motor activity"/>
    <property type="evidence" value="ECO:0007669"/>
    <property type="project" value="InterPro"/>
</dbReference>
<feature type="coiled-coil region" evidence="7">
    <location>
        <begin position="469"/>
        <end position="517"/>
    </location>
</feature>
<dbReference type="SMART" id="SM00129">
    <property type="entry name" value="KISc"/>
    <property type="match status" value="1"/>
</dbReference>
<dbReference type="GO" id="GO:0005524">
    <property type="term" value="F:ATP binding"/>
    <property type="evidence" value="ECO:0007669"/>
    <property type="project" value="UniProtKB-UniRule"/>
</dbReference>
<dbReference type="GO" id="GO:0007018">
    <property type="term" value="P:microtubule-based movement"/>
    <property type="evidence" value="ECO:0007669"/>
    <property type="project" value="InterPro"/>
</dbReference>
<evidence type="ECO:0000256" key="8">
    <source>
        <dbReference type="SAM" id="MobiDB-lite"/>
    </source>
</evidence>
<dbReference type="Pfam" id="PF00225">
    <property type="entry name" value="Kinesin"/>
    <property type="match status" value="1"/>
</dbReference>
<dbReference type="PROSITE" id="PS00411">
    <property type="entry name" value="KINESIN_MOTOR_1"/>
    <property type="match status" value="1"/>
</dbReference>
<dbReference type="PANTHER" id="PTHR47969">
    <property type="entry name" value="CHROMOSOME-ASSOCIATED KINESIN KIF4A-RELATED"/>
    <property type="match status" value="1"/>
</dbReference>
<gene>
    <name evidence="10" type="ORF">PSYICH_LOCUS14490</name>
</gene>
<evidence type="ECO:0000256" key="6">
    <source>
        <dbReference type="RuleBase" id="RU000394"/>
    </source>
</evidence>
<dbReference type="Gene3D" id="3.40.850.10">
    <property type="entry name" value="Kinesin motor domain"/>
    <property type="match status" value="1"/>
</dbReference>
<name>A0A9P0D514_9CUCU</name>
<dbReference type="InterPro" id="IPR019821">
    <property type="entry name" value="Kinesin_motor_CS"/>
</dbReference>
<evidence type="ECO:0000256" key="7">
    <source>
        <dbReference type="SAM" id="Coils"/>
    </source>
</evidence>
<dbReference type="PRINTS" id="PR00380">
    <property type="entry name" value="KINESINHEAVY"/>
</dbReference>
<evidence type="ECO:0000313" key="10">
    <source>
        <dbReference type="EMBL" id="CAH1114392.1"/>
    </source>
</evidence>
<evidence type="ECO:0000259" key="9">
    <source>
        <dbReference type="PROSITE" id="PS50067"/>
    </source>
</evidence>
<comment type="similarity">
    <text evidence="5 6">Belongs to the TRAFAC class myosin-kinesin ATPase superfamily. Kinesin family.</text>
</comment>
<dbReference type="GO" id="GO:0008017">
    <property type="term" value="F:microtubule binding"/>
    <property type="evidence" value="ECO:0007669"/>
    <property type="project" value="InterPro"/>
</dbReference>
<proteinExistence type="inferred from homology"/>
<evidence type="ECO:0000256" key="2">
    <source>
        <dbReference type="ARBA" id="ARBA00022741"/>
    </source>
</evidence>
<dbReference type="AlphaFoldDB" id="A0A9P0D514"/>
<evidence type="ECO:0000256" key="4">
    <source>
        <dbReference type="ARBA" id="ARBA00023212"/>
    </source>
</evidence>
<keyword evidence="4" id="KW-0963">Cytoplasm</keyword>
<comment type="subcellular location">
    <subcellularLocation>
        <location evidence="1">Cytoplasm</location>
        <location evidence="1">Cytoskeleton</location>
    </subcellularLocation>
</comment>
<dbReference type="FunFam" id="3.40.850.10:FF:000082">
    <property type="entry name" value="OSM3-like kinesin"/>
    <property type="match status" value="1"/>
</dbReference>
<dbReference type="OrthoDB" id="3176171at2759"/>
<reference evidence="10" key="1">
    <citation type="submission" date="2022-01" db="EMBL/GenBank/DDBJ databases">
        <authorList>
            <person name="King R."/>
        </authorList>
    </citation>
    <scope>NUCLEOTIDE SEQUENCE</scope>
</reference>
<keyword evidence="6" id="KW-0493">Microtubule</keyword>
<keyword evidence="2 5" id="KW-0547">Nucleotide-binding</keyword>
<dbReference type="InterPro" id="IPR027640">
    <property type="entry name" value="Kinesin-like_fam"/>
</dbReference>
<keyword evidence="11" id="KW-1185">Reference proteome</keyword>
<organism evidence="10 11">
    <name type="scientific">Psylliodes chrysocephalus</name>
    <dbReference type="NCBI Taxonomy" id="3402493"/>
    <lineage>
        <taxon>Eukaryota</taxon>
        <taxon>Metazoa</taxon>
        <taxon>Ecdysozoa</taxon>
        <taxon>Arthropoda</taxon>
        <taxon>Hexapoda</taxon>
        <taxon>Insecta</taxon>
        <taxon>Pterygota</taxon>
        <taxon>Neoptera</taxon>
        <taxon>Endopterygota</taxon>
        <taxon>Coleoptera</taxon>
        <taxon>Polyphaga</taxon>
        <taxon>Cucujiformia</taxon>
        <taxon>Chrysomeloidea</taxon>
        <taxon>Chrysomelidae</taxon>
        <taxon>Galerucinae</taxon>
        <taxon>Alticini</taxon>
        <taxon>Psylliodes</taxon>
    </lineage>
</organism>
<keyword evidence="4" id="KW-0206">Cytoskeleton</keyword>
<accession>A0A9P0D514</accession>
<dbReference type="Proteomes" id="UP001153636">
    <property type="component" value="Chromosome 8"/>
</dbReference>
<dbReference type="InterPro" id="IPR027417">
    <property type="entry name" value="P-loop_NTPase"/>
</dbReference>
<sequence>MMTSEDENHFMERNGSNESVQVVVRCRPLSDKEIEAKCTSVVKMYPARGVIEVGNPRARSENEKNKIFTYDSVYDECSTQQNIYDETVRPLVASVLDGYNGCVFAYGQTGTGKTYTMEGIDIDDDKGIVPRAFEQIWSHIDRKTGVEFLVSVRYLEIYMEEIRDLLRIKNNKTHELREVTGQGVVVTNLHSQTCQSAKDMLRAMKIGNQNRTTGTTNMNEHSSRSHAIFQIVIEMAEERSKTMKVGKLNLVDLAGSERQSKTGATGDRLKEATKINKALSSLGNVIYALAENSAHIPYRDSKLTRLLQDSLGGNSKTIMIANIGPAGFNYEETIITLRYAYRAKSIKNTPVKNEDIKDGRLLGLQDEIERLRQLIMEKSNGDFNTNVSDEERTDTDTEDENAVEKEKKLELGKMEVDELAKKLKTLEKQMVHGGKNIVDSVNENEVKLELQRAEIAARKKREIEMQQKLELEEETCTELKHVFASLQQQVDFKRDKLKRLNNKLQSIRQEIRDNHEVYIKDRQEIEEANDEAAMNLRKWFLIIDNFVPSEERSRLINLAQFDENLDNWILRKEKIRVNPADRPLAHSYRRPISDTAIQMSQTTPKYRGENILDLKLDMPLRTTQEYSPPAVCPQIKSIVTDVVRKESESSHIIVKMPSHSMGRTLSSKLEQEGKYKQATKVMVDMHNYSIQKLFVWLISVAIKVQFFLKILVTFRCLERALKPQVTEICKCQIVPIKASD</sequence>
<dbReference type="GO" id="GO:0005874">
    <property type="term" value="C:microtubule"/>
    <property type="evidence" value="ECO:0007669"/>
    <property type="project" value="UniProtKB-KW"/>
</dbReference>
<evidence type="ECO:0000256" key="1">
    <source>
        <dbReference type="ARBA" id="ARBA00004245"/>
    </source>
</evidence>
<keyword evidence="5 6" id="KW-0505">Motor protein</keyword>
<dbReference type="SUPFAM" id="SSF52540">
    <property type="entry name" value="P-loop containing nucleoside triphosphate hydrolases"/>
    <property type="match status" value="1"/>
</dbReference>
<dbReference type="PROSITE" id="PS50067">
    <property type="entry name" value="KINESIN_MOTOR_2"/>
    <property type="match status" value="1"/>
</dbReference>
<evidence type="ECO:0000313" key="11">
    <source>
        <dbReference type="Proteomes" id="UP001153636"/>
    </source>
</evidence>
<evidence type="ECO:0000256" key="5">
    <source>
        <dbReference type="PROSITE-ProRule" id="PRU00283"/>
    </source>
</evidence>
<dbReference type="EMBL" id="OV651820">
    <property type="protein sequence ID" value="CAH1114392.1"/>
    <property type="molecule type" value="Genomic_DNA"/>
</dbReference>
<keyword evidence="7" id="KW-0175">Coiled coil</keyword>
<keyword evidence="3 5" id="KW-0067">ATP-binding</keyword>
<feature type="domain" description="Kinesin motor" evidence="9">
    <location>
        <begin position="19"/>
        <end position="346"/>
    </location>
</feature>
<feature type="region of interest" description="Disordered" evidence="8">
    <location>
        <begin position="381"/>
        <end position="405"/>
    </location>
</feature>
<feature type="compositionally biased region" description="Acidic residues" evidence="8">
    <location>
        <begin position="391"/>
        <end position="401"/>
    </location>
</feature>
<dbReference type="InterPro" id="IPR001752">
    <property type="entry name" value="Kinesin_motor_dom"/>
</dbReference>
<feature type="binding site" evidence="5">
    <location>
        <begin position="107"/>
        <end position="114"/>
    </location>
    <ligand>
        <name>ATP</name>
        <dbReference type="ChEBI" id="CHEBI:30616"/>
    </ligand>
</feature>
<protein>
    <recommendedName>
        <fullName evidence="6">Kinesin-like protein</fullName>
    </recommendedName>
</protein>
<evidence type="ECO:0000256" key="3">
    <source>
        <dbReference type="ARBA" id="ARBA00022840"/>
    </source>
</evidence>